<feature type="transmembrane region" description="Helical" evidence="6">
    <location>
        <begin position="179"/>
        <end position="199"/>
    </location>
</feature>
<dbReference type="AlphaFoldDB" id="A0A143PG18"/>
<keyword evidence="4 6" id="KW-1133">Transmembrane helix</keyword>
<dbReference type="Pfam" id="PF12679">
    <property type="entry name" value="ABC2_membrane_2"/>
    <property type="match status" value="1"/>
</dbReference>
<dbReference type="STRING" id="1855912.LuPra_00648"/>
<dbReference type="InterPro" id="IPR051449">
    <property type="entry name" value="ABC-2_transporter_component"/>
</dbReference>
<reference evidence="8" key="2">
    <citation type="submission" date="2016-04" db="EMBL/GenBank/DDBJ databases">
        <title>First Complete Genome Sequence of a Subdivision 6 Acidobacterium.</title>
        <authorList>
            <person name="Huang S."/>
            <person name="Vieira S."/>
            <person name="Bunk B."/>
            <person name="Riedel T."/>
            <person name="Sproeer C."/>
            <person name="Overmann J."/>
        </authorList>
    </citation>
    <scope>NUCLEOTIDE SEQUENCE [LARGE SCALE GENOMIC DNA]</scope>
    <source>
        <strain evidence="8">DSM 100886 HEG_-6_39</strain>
    </source>
</reference>
<dbReference type="GO" id="GO:0140359">
    <property type="term" value="F:ABC-type transporter activity"/>
    <property type="evidence" value="ECO:0007669"/>
    <property type="project" value="InterPro"/>
</dbReference>
<dbReference type="EMBL" id="CP015136">
    <property type="protein sequence ID" value="AMY07475.1"/>
    <property type="molecule type" value="Genomic_DNA"/>
</dbReference>
<sequence>MRNTLAIARRELHGYFASPIAYILVGLFALIFGWMFYSFLSFFSEQSLRMQQFGMGGPQTLNVNEMLVRPLLLQAGIIILIFIPTLTMRTFAEEKRSGTIELLLTSPLTDWEIVLGKFVGAFALYALMIGLTALNLIWLFAYGDPEVAPIVTGYLGLLLLGGGFIAIGLFLSNLTRNQIVAGLLTYAVLLMLLLVAWVGEGGGPIARGVVAALSVFQHFEDFSKGVVDTQHVIYYLSVIAFGLFLTARSVDADRWRG</sequence>
<feature type="transmembrane region" description="Helical" evidence="6">
    <location>
        <begin position="147"/>
        <end position="172"/>
    </location>
</feature>
<feature type="transmembrane region" description="Helical" evidence="6">
    <location>
        <begin position="20"/>
        <end position="40"/>
    </location>
</feature>
<evidence type="ECO:0000313" key="7">
    <source>
        <dbReference type="EMBL" id="AMY07475.1"/>
    </source>
</evidence>
<organism evidence="7 8">
    <name type="scientific">Luteitalea pratensis</name>
    <dbReference type="NCBI Taxonomy" id="1855912"/>
    <lineage>
        <taxon>Bacteria</taxon>
        <taxon>Pseudomonadati</taxon>
        <taxon>Acidobacteriota</taxon>
        <taxon>Vicinamibacteria</taxon>
        <taxon>Vicinamibacterales</taxon>
        <taxon>Vicinamibacteraceae</taxon>
        <taxon>Luteitalea</taxon>
    </lineage>
</organism>
<dbReference type="RefSeq" id="WP_110169421.1">
    <property type="nucleotide sequence ID" value="NZ_CP015136.1"/>
</dbReference>
<dbReference type="PANTHER" id="PTHR30294">
    <property type="entry name" value="MEMBRANE COMPONENT OF ABC TRANSPORTER YHHJ-RELATED"/>
    <property type="match status" value="1"/>
</dbReference>
<dbReference type="GO" id="GO:0005886">
    <property type="term" value="C:plasma membrane"/>
    <property type="evidence" value="ECO:0007669"/>
    <property type="project" value="UniProtKB-SubCell"/>
</dbReference>
<evidence type="ECO:0000256" key="3">
    <source>
        <dbReference type="ARBA" id="ARBA00022692"/>
    </source>
</evidence>
<dbReference type="OrthoDB" id="9794512at2"/>
<proteinExistence type="predicted"/>
<protein>
    <submittedName>
        <fullName evidence="7">Inner membrane transport permease YbhR</fullName>
    </submittedName>
</protein>
<evidence type="ECO:0000313" key="8">
    <source>
        <dbReference type="Proteomes" id="UP000076079"/>
    </source>
</evidence>
<feature type="transmembrane region" description="Helical" evidence="6">
    <location>
        <begin position="71"/>
        <end position="92"/>
    </location>
</feature>
<evidence type="ECO:0000256" key="4">
    <source>
        <dbReference type="ARBA" id="ARBA00022989"/>
    </source>
</evidence>
<dbReference type="PANTHER" id="PTHR30294:SF29">
    <property type="entry name" value="MULTIDRUG ABC TRANSPORTER PERMEASE YBHS-RELATED"/>
    <property type="match status" value="1"/>
</dbReference>
<evidence type="ECO:0000256" key="6">
    <source>
        <dbReference type="SAM" id="Phobius"/>
    </source>
</evidence>
<name>A0A143PG18_LUTPR</name>
<keyword evidence="5 6" id="KW-0472">Membrane</keyword>
<comment type="subcellular location">
    <subcellularLocation>
        <location evidence="1">Cell membrane</location>
        <topology evidence="1">Multi-pass membrane protein</topology>
    </subcellularLocation>
</comment>
<dbReference type="Proteomes" id="UP000076079">
    <property type="component" value="Chromosome"/>
</dbReference>
<dbReference type="KEGG" id="abac:LuPra_00648"/>
<feature type="transmembrane region" description="Helical" evidence="6">
    <location>
        <begin position="113"/>
        <end position="141"/>
    </location>
</feature>
<reference evidence="7 8" key="1">
    <citation type="journal article" date="2016" name="Genome Announc.">
        <title>First Complete Genome Sequence of a Subdivision 6 Acidobacterium Strain.</title>
        <authorList>
            <person name="Huang S."/>
            <person name="Vieira S."/>
            <person name="Bunk B."/>
            <person name="Riedel T."/>
            <person name="Sproer C."/>
            <person name="Overmann J."/>
        </authorList>
    </citation>
    <scope>NUCLEOTIDE SEQUENCE [LARGE SCALE GENOMIC DNA]</scope>
    <source>
        <strain evidence="8">DSM 100886 HEG_-6_39</strain>
    </source>
</reference>
<keyword evidence="2" id="KW-1003">Cell membrane</keyword>
<accession>A0A143PG18</accession>
<keyword evidence="8" id="KW-1185">Reference proteome</keyword>
<gene>
    <name evidence="7" type="primary">ybhR_2</name>
    <name evidence="7" type="ORF">LuPra_00648</name>
</gene>
<evidence type="ECO:0000256" key="1">
    <source>
        <dbReference type="ARBA" id="ARBA00004651"/>
    </source>
</evidence>
<evidence type="ECO:0000256" key="2">
    <source>
        <dbReference type="ARBA" id="ARBA00022475"/>
    </source>
</evidence>
<keyword evidence="3 6" id="KW-0812">Transmembrane</keyword>
<feature type="transmembrane region" description="Helical" evidence="6">
    <location>
        <begin position="232"/>
        <end position="250"/>
    </location>
</feature>
<evidence type="ECO:0000256" key="5">
    <source>
        <dbReference type="ARBA" id="ARBA00023136"/>
    </source>
</evidence>